<feature type="compositionally biased region" description="Low complexity" evidence="1">
    <location>
        <begin position="175"/>
        <end position="195"/>
    </location>
</feature>
<feature type="region of interest" description="Disordered" evidence="1">
    <location>
        <begin position="55"/>
        <end position="219"/>
    </location>
</feature>
<protein>
    <submittedName>
        <fullName evidence="2">Uncharacterized protein</fullName>
    </submittedName>
</protein>
<comment type="caution">
    <text evidence="2">The sequence shown here is derived from an EMBL/GenBank/DDBJ whole genome shotgun (WGS) entry which is preliminary data.</text>
</comment>
<proteinExistence type="predicted"/>
<feature type="compositionally biased region" description="Basic and acidic residues" evidence="1">
    <location>
        <begin position="9"/>
        <end position="25"/>
    </location>
</feature>
<reference evidence="2" key="1">
    <citation type="submission" date="2023-10" db="EMBL/GenBank/DDBJ databases">
        <authorList>
            <person name="Chen Y."/>
            <person name="Shah S."/>
            <person name="Dougan E. K."/>
            <person name="Thang M."/>
            <person name="Chan C."/>
        </authorList>
    </citation>
    <scope>NUCLEOTIDE SEQUENCE [LARGE SCALE GENOMIC DNA]</scope>
</reference>
<accession>A0ABN9PGV5</accession>
<feature type="compositionally biased region" description="Pro residues" evidence="1">
    <location>
        <begin position="158"/>
        <end position="174"/>
    </location>
</feature>
<feature type="compositionally biased region" description="Basic and acidic residues" evidence="1">
    <location>
        <begin position="56"/>
        <end position="70"/>
    </location>
</feature>
<evidence type="ECO:0000256" key="1">
    <source>
        <dbReference type="SAM" id="MobiDB-lite"/>
    </source>
</evidence>
<feature type="compositionally biased region" description="Basic residues" evidence="1">
    <location>
        <begin position="80"/>
        <end position="102"/>
    </location>
</feature>
<dbReference type="EMBL" id="CAUYUJ010000724">
    <property type="protein sequence ID" value="CAK0792193.1"/>
    <property type="molecule type" value="Genomic_DNA"/>
</dbReference>
<evidence type="ECO:0000313" key="2">
    <source>
        <dbReference type="EMBL" id="CAK0792193.1"/>
    </source>
</evidence>
<feature type="region of interest" description="Disordered" evidence="1">
    <location>
        <begin position="1"/>
        <end position="35"/>
    </location>
</feature>
<feature type="compositionally biased region" description="Basic residues" evidence="1">
    <location>
        <begin position="116"/>
        <end position="125"/>
    </location>
</feature>
<sequence length="219" mass="23383">EAMALAERLAAEKAESKSRKVRPEDLFGGEQAVQQKADIKLTDDKVKNHKMQGEFGAKKFIKDPLTHGGEEPAAAGSQRLQRRRAPRGAPRRVARRRGRPRGLRATEAHPPECRSHRCALARGRRPPGVSSVTGGWLALFPPPLRGRRRAPSLRATPVGPPASAPPRTSAPPGAPARSSCASAHKPAAAPEAAGLEAERSRTPSLNHRPPAQGPRGSRG</sequence>
<feature type="non-terminal residue" evidence="2">
    <location>
        <position position="1"/>
    </location>
</feature>
<feature type="compositionally biased region" description="Basic and acidic residues" evidence="1">
    <location>
        <begin position="104"/>
        <end position="115"/>
    </location>
</feature>
<keyword evidence="3" id="KW-1185">Reference proteome</keyword>
<evidence type="ECO:0000313" key="3">
    <source>
        <dbReference type="Proteomes" id="UP001189429"/>
    </source>
</evidence>
<dbReference type="Proteomes" id="UP001189429">
    <property type="component" value="Unassembled WGS sequence"/>
</dbReference>
<gene>
    <name evidence="2" type="ORF">PCOR1329_LOCUS2850</name>
</gene>
<organism evidence="2 3">
    <name type="scientific">Prorocentrum cordatum</name>
    <dbReference type="NCBI Taxonomy" id="2364126"/>
    <lineage>
        <taxon>Eukaryota</taxon>
        <taxon>Sar</taxon>
        <taxon>Alveolata</taxon>
        <taxon>Dinophyceae</taxon>
        <taxon>Prorocentrales</taxon>
        <taxon>Prorocentraceae</taxon>
        <taxon>Prorocentrum</taxon>
    </lineage>
</organism>
<name>A0ABN9PGV5_9DINO</name>